<organism evidence="1">
    <name type="scientific">bioreactor metagenome</name>
    <dbReference type="NCBI Taxonomy" id="1076179"/>
    <lineage>
        <taxon>unclassified sequences</taxon>
        <taxon>metagenomes</taxon>
        <taxon>ecological metagenomes</taxon>
    </lineage>
</organism>
<dbReference type="InterPro" id="IPR053161">
    <property type="entry name" value="Ulvan_degrading_GH"/>
</dbReference>
<protein>
    <recommendedName>
        <fullName evidence="2">Glycosyl hydrolases family 2 sugar binding domain-containing protein</fullName>
    </recommendedName>
</protein>
<dbReference type="PANTHER" id="PTHR36848:SF2">
    <property type="entry name" value="SECRETED PROTEIN"/>
    <property type="match status" value="1"/>
</dbReference>
<dbReference type="EMBL" id="VSSQ01018219">
    <property type="protein sequence ID" value="MPM61219.1"/>
    <property type="molecule type" value="Genomic_DNA"/>
</dbReference>
<dbReference type="AlphaFoldDB" id="A0A645B6X5"/>
<gene>
    <name evidence="1" type="ORF">SDC9_108076</name>
</gene>
<sequence length="444" mass="49801">MTALLNQNTVQHVTDLNPEIINSLLSEQGCKITHAGGDLYHYRKSYSDGEMLFIVNSSLSEVSTGKVSLKGASLIELDALEGNMYTYPSEKEEKGLLSFEFKLEPSGSLLLFSSKKTNQNYPLRESGQQTNQVKAETETKVSRLKDNVFIVDFCDLVINNKSESNLHVSKATDIVFKTNGFENGNPWNSSVQYKKNTVERDTFSGGGFEVTYRFKVTGNLDKDIKLVVERPNLFSVSVNGKKASAIPGEWWLDKSFGVYSVGEFLKTGDNSVELSIPAMSIFAEIEPIYLLGDFTVVPEKVGWSIDAAKKELTLGNWKEQDQPFYSWDVKYSKTYSIDDTARKYAIKLGKWNGTVCEVYINNKKAGIIGFDPYTLDVSPWLEKGKNQIDVCVIGSLRNLLGPHYNNPSQGLAGPFNWRNINAPIPPEAYKMIDYGLFEDFELVY</sequence>
<dbReference type="PANTHER" id="PTHR36848">
    <property type="entry name" value="DNA-BINDING PROTEIN (PUTATIVE SECRETED PROTEIN)-RELATED"/>
    <property type="match status" value="1"/>
</dbReference>
<evidence type="ECO:0008006" key="2">
    <source>
        <dbReference type="Google" id="ProtNLM"/>
    </source>
</evidence>
<reference evidence="1" key="1">
    <citation type="submission" date="2019-08" db="EMBL/GenBank/DDBJ databases">
        <authorList>
            <person name="Kucharzyk K."/>
            <person name="Murdoch R.W."/>
            <person name="Higgins S."/>
            <person name="Loffler F."/>
        </authorList>
    </citation>
    <scope>NUCLEOTIDE SEQUENCE</scope>
</reference>
<comment type="caution">
    <text evidence="1">The sequence shown here is derived from an EMBL/GenBank/DDBJ whole genome shotgun (WGS) entry which is preliminary data.</text>
</comment>
<name>A0A645B6X5_9ZZZZ</name>
<dbReference type="InterPro" id="IPR008979">
    <property type="entry name" value="Galactose-bd-like_sf"/>
</dbReference>
<dbReference type="SUPFAM" id="SSF49785">
    <property type="entry name" value="Galactose-binding domain-like"/>
    <property type="match status" value="1"/>
</dbReference>
<dbReference type="Gene3D" id="2.60.120.260">
    <property type="entry name" value="Galactose-binding domain-like"/>
    <property type="match status" value="1"/>
</dbReference>
<proteinExistence type="predicted"/>
<evidence type="ECO:0000313" key="1">
    <source>
        <dbReference type="EMBL" id="MPM61219.1"/>
    </source>
</evidence>
<accession>A0A645B6X5</accession>